<dbReference type="AlphaFoldDB" id="A0A1F4V1L9"/>
<dbReference type="Proteomes" id="UP000178771">
    <property type="component" value="Unassembled WGS sequence"/>
</dbReference>
<accession>A0A1F4V1L9</accession>
<comment type="caution">
    <text evidence="7">The sequence shown here is derived from an EMBL/GenBank/DDBJ whole genome shotgun (WGS) entry which is preliminary data.</text>
</comment>
<keyword evidence="4 6" id="KW-1133">Transmembrane helix</keyword>
<keyword evidence="5 6" id="KW-0472">Membrane</keyword>
<name>A0A1F4V1L9_UNCKA</name>
<proteinExistence type="predicted"/>
<dbReference type="InterPro" id="IPR045584">
    <property type="entry name" value="Pilin-like"/>
</dbReference>
<dbReference type="EMBL" id="MEVH01000031">
    <property type="protein sequence ID" value="OGC51104.1"/>
    <property type="molecule type" value="Genomic_DNA"/>
</dbReference>
<evidence type="ECO:0000256" key="3">
    <source>
        <dbReference type="ARBA" id="ARBA00022692"/>
    </source>
</evidence>
<evidence type="ECO:0000313" key="7">
    <source>
        <dbReference type="EMBL" id="OGC51104.1"/>
    </source>
</evidence>
<evidence type="ECO:0000256" key="1">
    <source>
        <dbReference type="ARBA" id="ARBA00004167"/>
    </source>
</evidence>
<dbReference type="GO" id="GO:0016020">
    <property type="term" value="C:membrane"/>
    <property type="evidence" value="ECO:0007669"/>
    <property type="project" value="UniProtKB-SubCell"/>
</dbReference>
<evidence type="ECO:0000256" key="2">
    <source>
        <dbReference type="ARBA" id="ARBA00022481"/>
    </source>
</evidence>
<dbReference type="NCBIfam" id="TIGR02532">
    <property type="entry name" value="IV_pilin_GFxxxE"/>
    <property type="match status" value="1"/>
</dbReference>
<dbReference type="Gene3D" id="3.30.700.10">
    <property type="entry name" value="Glycoprotein, Type 4 Pilin"/>
    <property type="match status" value="1"/>
</dbReference>
<dbReference type="SUPFAM" id="SSF54523">
    <property type="entry name" value="Pili subunits"/>
    <property type="match status" value="1"/>
</dbReference>
<evidence type="ECO:0000256" key="4">
    <source>
        <dbReference type="ARBA" id="ARBA00022989"/>
    </source>
</evidence>
<dbReference type="PANTHER" id="PTHR30093:SF44">
    <property type="entry name" value="TYPE II SECRETION SYSTEM CORE PROTEIN G"/>
    <property type="match status" value="1"/>
</dbReference>
<keyword evidence="2" id="KW-0488">Methylation</keyword>
<evidence type="ECO:0000313" key="8">
    <source>
        <dbReference type="Proteomes" id="UP000178771"/>
    </source>
</evidence>
<dbReference type="PANTHER" id="PTHR30093">
    <property type="entry name" value="GENERAL SECRETION PATHWAY PROTEIN G"/>
    <property type="match status" value="1"/>
</dbReference>
<evidence type="ECO:0008006" key="9">
    <source>
        <dbReference type="Google" id="ProtNLM"/>
    </source>
</evidence>
<evidence type="ECO:0000256" key="6">
    <source>
        <dbReference type="SAM" id="Phobius"/>
    </source>
</evidence>
<evidence type="ECO:0000256" key="5">
    <source>
        <dbReference type="ARBA" id="ARBA00023136"/>
    </source>
</evidence>
<keyword evidence="3 6" id="KW-0812">Transmembrane</keyword>
<dbReference type="InterPro" id="IPR012902">
    <property type="entry name" value="N_methyl_site"/>
</dbReference>
<organism evidence="7 8">
    <name type="scientific">candidate division WWE3 bacterium RIFCSPLOWO2_01_FULL_39_13</name>
    <dbReference type="NCBI Taxonomy" id="1802624"/>
    <lineage>
        <taxon>Bacteria</taxon>
        <taxon>Katanobacteria</taxon>
    </lineage>
</organism>
<feature type="transmembrane region" description="Helical" evidence="6">
    <location>
        <begin position="6"/>
        <end position="31"/>
    </location>
</feature>
<sequence>MNFKKLSFTLIELMIVVGIVGILSGIVMAVINPVNLQQKARDANRKKDLAVIASALEQYYADNNVYPISYSGSGIPDLEYALVTRAPGYLTTLPHDPVSDFSYCYYSTLVDSDSQSFYLCSALESELNQLNGVPPDKLCMSVPAGATGIYCHPSPF</sequence>
<dbReference type="STRING" id="1802624.A2982_02440"/>
<reference evidence="7 8" key="1">
    <citation type="journal article" date="2016" name="Nat. Commun.">
        <title>Thousands of microbial genomes shed light on interconnected biogeochemical processes in an aquifer system.</title>
        <authorList>
            <person name="Anantharaman K."/>
            <person name="Brown C.T."/>
            <person name="Hug L.A."/>
            <person name="Sharon I."/>
            <person name="Castelle C.J."/>
            <person name="Probst A.J."/>
            <person name="Thomas B.C."/>
            <person name="Singh A."/>
            <person name="Wilkins M.J."/>
            <person name="Karaoz U."/>
            <person name="Brodie E.L."/>
            <person name="Williams K.H."/>
            <person name="Hubbard S.S."/>
            <person name="Banfield J.F."/>
        </authorList>
    </citation>
    <scope>NUCLEOTIDE SEQUENCE [LARGE SCALE GENOMIC DNA]</scope>
</reference>
<protein>
    <recommendedName>
        <fullName evidence="9">Type II secretion system protein GspG C-terminal domain-containing protein</fullName>
    </recommendedName>
</protein>
<gene>
    <name evidence="7" type="ORF">A2982_02440</name>
</gene>
<comment type="subcellular location">
    <subcellularLocation>
        <location evidence="1">Membrane</location>
        <topology evidence="1">Single-pass membrane protein</topology>
    </subcellularLocation>
</comment>
<dbReference type="Pfam" id="PF07963">
    <property type="entry name" value="N_methyl"/>
    <property type="match status" value="1"/>
</dbReference>